<accession>A0A914QYN3</accession>
<dbReference type="WBParaSite" id="PDA_v2.g9002.t1">
    <property type="protein sequence ID" value="PDA_v2.g9002.t1"/>
    <property type="gene ID" value="PDA_v2.g9002"/>
</dbReference>
<protein>
    <submittedName>
        <fullName evidence="3">Uncharacterized protein</fullName>
    </submittedName>
</protein>
<feature type="compositionally biased region" description="Low complexity" evidence="1">
    <location>
        <begin position="519"/>
        <end position="528"/>
    </location>
</feature>
<feature type="compositionally biased region" description="Low complexity" evidence="1">
    <location>
        <begin position="201"/>
        <end position="214"/>
    </location>
</feature>
<feature type="region of interest" description="Disordered" evidence="1">
    <location>
        <begin position="556"/>
        <end position="582"/>
    </location>
</feature>
<evidence type="ECO:0000256" key="1">
    <source>
        <dbReference type="SAM" id="MobiDB-lite"/>
    </source>
</evidence>
<organism evidence="2 3">
    <name type="scientific">Panagrolaimus davidi</name>
    <dbReference type="NCBI Taxonomy" id="227884"/>
    <lineage>
        <taxon>Eukaryota</taxon>
        <taxon>Metazoa</taxon>
        <taxon>Ecdysozoa</taxon>
        <taxon>Nematoda</taxon>
        <taxon>Chromadorea</taxon>
        <taxon>Rhabditida</taxon>
        <taxon>Tylenchina</taxon>
        <taxon>Panagrolaimomorpha</taxon>
        <taxon>Panagrolaimoidea</taxon>
        <taxon>Panagrolaimidae</taxon>
        <taxon>Panagrolaimus</taxon>
    </lineage>
</organism>
<reference evidence="3" key="1">
    <citation type="submission" date="2022-11" db="UniProtKB">
        <authorList>
            <consortium name="WormBaseParasite"/>
        </authorList>
    </citation>
    <scope>IDENTIFICATION</scope>
</reference>
<evidence type="ECO:0000313" key="2">
    <source>
        <dbReference type="Proteomes" id="UP000887578"/>
    </source>
</evidence>
<dbReference type="AlphaFoldDB" id="A0A914QYN3"/>
<name>A0A914QYN3_9BILA</name>
<feature type="region of interest" description="Disordered" evidence="1">
    <location>
        <begin position="517"/>
        <end position="543"/>
    </location>
</feature>
<dbReference type="Proteomes" id="UP000887578">
    <property type="component" value="Unplaced"/>
</dbReference>
<feature type="region of interest" description="Disordered" evidence="1">
    <location>
        <begin position="726"/>
        <end position="768"/>
    </location>
</feature>
<sequence>MPPSKQIDKVELFLSTEPKKFSYKGLCKVDINLGPKVLTIKQNDKDRTSVEIPFYYPFIMHKNILCHVSPTKLHDIVMIFPTKASCIDVYNILLKYQVKVKQEVAEDSNIFVELKDRILIPLSNEVSDNLNVNESTRGCIIQMIKPFNSGQDVKNVMMKSELSESPTEVPVEAISSPIVLQMPLEDVEVSSSHSRKRKSQTKNSNATSNITSTNKKCKTEPPDEVTTSEAARSNKESNDILSKRFLNSTEFEVQTWHRKSLKKQKLLVYCSADKKFCYSYSFETKGKRFVCDNCKDKNRYVVAHLRNGQGGEQFVELGLLHHICEPLPYNPPSQTFDLLCDIVPVTPNINSLIFTLPCAYATTRSNPTPEVSTTLQDPLNTNNEVSNNLMDIKREKIEVFEDVSANNAPVTTDSNIDVQKLKTLRPPDYEIQKFPKAGEFKQRLIVFYPENRNYCFSYSFEACNNRFACLRCRRNKRTVVAYLRHDPNGDEYIELGPLYHLCPPLYYNICPAAENDLQESSNSPSNDLSPDEMPKINSDNSSSNLSIAEFSTEANIDRKNKSSSNQDEPSSSKTSEESEISSGANIVKSANFEIQMINTKGKRKPQLLVFPYSDKHLCHYYYYDVTNDYFICGKCRKRLHYVIARLLKDNNGENYVSLDEKPHICLPFPYKNADETADSGEINAYLIEEYKRRRLRKELKISSKIEEEKCVDPVVAENFKSELSENIPNDIDASEEEDHVTSNESDSDEDYTENEEDDTEEPSMKKRLDSSEFECQTFIKRGQEKLKLIIFASINKKYCYIYYHNVSNNRFGCIKCRKQKHNVYAYLRDGPDDDKYVKLGFRGHICEPVPYTPHVFERQELFLNPAEYVLTYTREGRLRPIIFASKDRTRCYEFSPNQKGIYICCGCKNQTGAASINVVEENNLYKISLRNTKHICEPRKYMPYKNQENVLMPGKFKFYHKNDAPDELKLVTFPYDSDTEKCRIYEYLHNDKWFRCINCKNVNVEVIAKLFINIFGEEYIIDRAPSEHLCDPITFSNLDQSNMEFTAKSGLDVKKLKTRTWNENSILKAENFELQRNRYGTLNAILIIFLPENKSLCYRYYFDSYTKNYICNNCREKFKIKVTAKLYDDGEDGQKYLKLGSLEHRCKPVEYEAERKIFKKPDYIVFDPSNIIVFPSSNREECYHYTAKKLYCNPCRRMNKDVTVLLFNDENGEECLKFGKNEHVCKPQKIENVAVRMGVEVEEILAKIEV</sequence>
<feature type="compositionally biased region" description="Acidic residues" evidence="1">
    <location>
        <begin position="745"/>
        <end position="761"/>
    </location>
</feature>
<feature type="region of interest" description="Disordered" evidence="1">
    <location>
        <begin position="189"/>
        <end position="236"/>
    </location>
</feature>
<evidence type="ECO:0000313" key="3">
    <source>
        <dbReference type="WBParaSite" id="PDA_v2.g9002.t1"/>
    </source>
</evidence>
<keyword evidence="2" id="KW-1185">Reference proteome</keyword>
<proteinExistence type="predicted"/>